<dbReference type="InterPro" id="IPR035985">
    <property type="entry name" value="Ubiquitin-activating_enz"/>
</dbReference>
<sequence>MSGEPVVTDEYRPRLLNESDPDDAALLELLRADPHVEFRDLRAALRAEFAALLAPPETMEGPESDRWVYYPWRASVVGLPGPEVFRAVRLDRNRNKLTRTEQKSLEKQTIGVIGQSVGHAIAHTLALEGICGRIRLADFDTVELSNLNRLPGTVFDIGVNKAVVSARRIAELDPYLPVEVFADGLTDANMDRFLEGMSVVVEVCDSLDIKLAVREAAKRRRMPLLMETSDRGLLDVERYDLEPDRPLFHGLMGDVTTAELRGLTTAEKSAYGVRIVDGSRLSASMAASLMEIGRTLNSWPQLGGDVQLGGATVAAAVRRIGLGRELPSGQTRVDLEDRLDALAEPTPPALVWPAEPIAEPVPDSDVATILTAAQRAPSGGNAQPWALRAEAGTITITLAPERTTLMDIGYRASALSVGAALYNARAAAAALGLLGESEVRADGVEPLTAVLRLGSGRDAALAADYPALLDRHTNRNFGDGAPLPAAVLDALGSAALGAGGRLRAITNPADLDAAAAVFAESDRVRYLTPDLHAEMFAELRWPGSDLRSGLDLRTLGLVAGDLGKLLVIRRPEVMARVRASDSGSALGQPTRVQLLSGSALVAVTFPAPEPESAELAAYAHAGAALQRVWIEAERHGVAVHPISPVFLFARHHDELKKVSPEFADTLTSLQGRLLDLLGVPADETVALVLRLSNAPDATHRSGRFPVPAIAPRG</sequence>
<dbReference type="PANTHER" id="PTHR43267:SF3">
    <property type="entry name" value="THIF PROTEIN"/>
    <property type="match status" value="1"/>
</dbReference>
<dbReference type="Pfam" id="PF00899">
    <property type="entry name" value="ThiF"/>
    <property type="match status" value="1"/>
</dbReference>
<dbReference type="Pfam" id="PF00881">
    <property type="entry name" value="Nitroreductase"/>
    <property type="match status" value="1"/>
</dbReference>
<dbReference type="CDD" id="cd01483">
    <property type="entry name" value="E1_enzyme_family"/>
    <property type="match status" value="1"/>
</dbReference>
<keyword evidence="4" id="KW-1185">Reference proteome</keyword>
<proteinExistence type="predicted"/>
<dbReference type="Proteomes" id="UP000683310">
    <property type="component" value="Chromosome"/>
</dbReference>
<protein>
    <submittedName>
        <fullName evidence="3">Rv1355c family protein</fullName>
    </submittedName>
</protein>
<feature type="domain" description="THIF-type NAD/FAD binding fold" evidence="2">
    <location>
        <begin position="91"/>
        <end position="225"/>
    </location>
</feature>
<dbReference type="InterPro" id="IPR045886">
    <property type="entry name" value="ThiF/MoeB/HesA"/>
</dbReference>
<dbReference type="InterPro" id="IPR029479">
    <property type="entry name" value="Nitroreductase"/>
</dbReference>
<dbReference type="SUPFAM" id="SSF55469">
    <property type="entry name" value="FMN-dependent nitroreductase-like"/>
    <property type="match status" value="2"/>
</dbReference>
<evidence type="ECO:0000259" key="2">
    <source>
        <dbReference type="Pfam" id="PF00899"/>
    </source>
</evidence>
<dbReference type="SUPFAM" id="SSF69572">
    <property type="entry name" value="Activating enzymes of the ubiquitin-like proteins"/>
    <property type="match status" value="1"/>
</dbReference>
<feature type="domain" description="Nitroreductase" evidence="1">
    <location>
        <begin position="359"/>
        <end position="386"/>
    </location>
</feature>
<gene>
    <name evidence="3" type="ORF">KHQ06_10730</name>
</gene>
<name>A0ABX8CWQ6_9NOCA</name>
<evidence type="ECO:0000259" key="1">
    <source>
        <dbReference type="Pfam" id="PF00881"/>
    </source>
</evidence>
<dbReference type="EMBL" id="CP074371">
    <property type="protein sequence ID" value="QVI23319.1"/>
    <property type="molecule type" value="Genomic_DNA"/>
</dbReference>
<dbReference type="Gene3D" id="3.40.109.10">
    <property type="entry name" value="NADH Oxidase"/>
    <property type="match status" value="2"/>
</dbReference>
<dbReference type="NCBIfam" id="NF005901">
    <property type="entry name" value="PRK07877.1"/>
    <property type="match status" value="1"/>
</dbReference>
<evidence type="ECO:0000313" key="4">
    <source>
        <dbReference type="Proteomes" id="UP000683310"/>
    </source>
</evidence>
<reference evidence="3 4" key="1">
    <citation type="submission" date="2021-04" db="EMBL/GenBank/DDBJ databases">
        <title>Nocardia tengchongensis.</title>
        <authorList>
            <person name="Zhuang k."/>
            <person name="Ran Y."/>
            <person name="Li W."/>
        </authorList>
    </citation>
    <scope>NUCLEOTIDE SEQUENCE [LARGE SCALE GENOMIC DNA]</scope>
    <source>
        <strain evidence="3 4">CFH S0057</strain>
    </source>
</reference>
<dbReference type="InterPro" id="IPR000594">
    <property type="entry name" value="ThiF_NAD_FAD-bd"/>
</dbReference>
<dbReference type="PANTHER" id="PTHR43267">
    <property type="entry name" value="TRNA THREONYLCARBAMOYLADENOSINE DEHYDRATASE"/>
    <property type="match status" value="1"/>
</dbReference>
<organism evidence="3 4">
    <name type="scientific">Nocardia tengchongensis</name>
    <dbReference type="NCBI Taxonomy" id="2055889"/>
    <lineage>
        <taxon>Bacteria</taxon>
        <taxon>Bacillati</taxon>
        <taxon>Actinomycetota</taxon>
        <taxon>Actinomycetes</taxon>
        <taxon>Mycobacteriales</taxon>
        <taxon>Nocardiaceae</taxon>
        <taxon>Nocardia</taxon>
    </lineage>
</organism>
<evidence type="ECO:0000313" key="3">
    <source>
        <dbReference type="EMBL" id="QVI23319.1"/>
    </source>
</evidence>
<accession>A0ABX8CWQ6</accession>
<dbReference type="InterPro" id="IPR000415">
    <property type="entry name" value="Nitroreductase-like"/>
</dbReference>
<dbReference type="Gene3D" id="3.40.50.720">
    <property type="entry name" value="NAD(P)-binding Rossmann-like Domain"/>
    <property type="match status" value="1"/>
</dbReference>